<dbReference type="Gene3D" id="2.30.29.30">
    <property type="entry name" value="Pleckstrin-homology domain (PH domain)/Phosphotyrosine-binding domain (PTB)"/>
    <property type="match status" value="1"/>
</dbReference>
<reference evidence="1 2" key="1">
    <citation type="submission" date="2016-11" db="EMBL/GenBank/DDBJ databases">
        <title>The macronuclear genome of Stentor coeruleus: a giant cell with tiny introns.</title>
        <authorList>
            <person name="Slabodnick M."/>
            <person name="Ruby J.G."/>
            <person name="Reiff S.B."/>
            <person name="Swart E.C."/>
            <person name="Gosai S."/>
            <person name="Prabakaran S."/>
            <person name="Witkowska E."/>
            <person name="Larue G.E."/>
            <person name="Fisher S."/>
            <person name="Freeman R.M."/>
            <person name="Gunawardena J."/>
            <person name="Chu W."/>
            <person name="Stover N.A."/>
            <person name="Gregory B.D."/>
            <person name="Nowacki M."/>
            <person name="Derisi J."/>
            <person name="Roy S.W."/>
            <person name="Marshall W.F."/>
            <person name="Sood P."/>
        </authorList>
    </citation>
    <scope>NUCLEOTIDE SEQUENCE [LARGE SCALE GENOMIC DNA]</scope>
    <source>
        <strain evidence="1">WM001</strain>
    </source>
</reference>
<comment type="caution">
    <text evidence="1">The sequence shown here is derived from an EMBL/GenBank/DDBJ whole genome shotgun (WGS) entry which is preliminary data.</text>
</comment>
<keyword evidence="2" id="KW-1185">Reference proteome</keyword>
<dbReference type="AlphaFoldDB" id="A0A1R2CRK0"/>
<proteinExistence type="predicted"/>
<evidence type="ECO:0000313" key="2">
    <source>
        <dbReference type="Proteomes" id="UP000187209"/>
    </source>
</evidence>
<organism evidence="1 2">
    <name type="scientific">Stentor coeruleus</name>
    <dbReference type="NCBI Taxonomy" id="5963"/>
    <lineage>
        <taxon>Eukaryota</taxon>
        <taxon>Sar</taxon>
        <taxon>Alveolata</taxon>
        <taxon>Ciliophora</taxon>
        <taxon>Postciliodesmatophora</taxon>
        <taxon>Heterotrichea</taxon>
        <taxon>Heterotrichida</taxon>
        <taxon>Stentoridae</taxon>
        <taxon>Stentor</taxon>
    </lineage>
</organism>
<protein>
    <submittedName>
        <fullName evidence="1">Uncharacterized protein</fullName>
    </submittedName>
</protein>
<sequence length="405" mass="46726">MDKEDFTTDRVRLDNNDESTSFLYKSELPNDIDKVNDFKKALEAFALDDDSDLIGDLSQIVPDSRPYNIDKYDSVLLNARSSRALCLKFDSEPCGLIKSDAKNQDFSLLSILNRMKTGHKVYKYNYNTPSRKIVTVKINQGIIEIYTSETRKKRLGFSDIYGVILGSVSSTFKMNKSQIEFKYGKLHTQEDCFSVITDLRSYDFGTISYLAMYDICLSLSWLCCLNNCMQSSIPFTKCDVYVDFLSYRNVFEKLKREASIRFMSIHELFLVKITQLAIYKTLKQMENTTVINKIVTILNKRFSFSGKLYRFIRFIIMPLICGDSYTKKELKDRIRINLLIGNKLKALNAVINQIEDEDNKFKANTKKTVLESMIVPSCRSIFRKPKASDNFLAALRKKAVVSKKK</sequence>
<dbReference type="EMBL" id="MPUH01000077">
    <property type="protein sequence ID" value="OMJ91621.1"/>
    <property type="molecule type" value="Genomic_DNA"/>
</dbReference>
<dbReference type="Proteomes" id="UP000187209">
    <property type="component" value="Unassembled WGS sequence"/>
</dbReference>
<evidence type="ECO:0000313" key="1">
    <source>
        <dbReference type="EMBL" id="OMJ91621.1"/>
    </source>
</evidence>
<dbReference type="InterPro" id="IPR011993">
    <property type="entry name" value="PH-like_dom_sf"/>
</dbReference>
<name>A0A1R2CRK0_9CILI</name>
<accession>A0A1R2CRK0</accession>
<dbReference type="OrthoDB" id="324017at2759"/>
<gene>
    <name evidence="1" type="ORF">SteCoe_5767</name>
</gene>